<proteinExistence type="predicted"/>
<name>A0A814KJ56_9BILA</name>
<reference evidence="2" key="1">
    <citation type="submission" date="2021-02" db="EMBL/GenBank/DDBJ databases">
        <authorList>
            <person name="Nowell W R."/>
        </authorList>
    </citation>
    <scope>NUCLEOTIDE SEQUENCE</scope>
    <source>
        <strain evidence="2">Ploen Becks lab</strain>
    </source>
</reference>
<evidence type="ECO:0000313" key="2">
    <source>
        <dbReference type="EMBL" id="CAF1052068.1"/>
    </source>
</evidence>
<dbReference type="SUPFAM" id="SSF58113">
    <property type="entry name" value="Apolipoprotein A-I"/>
    <property type="match status" value="1"/>
</dbReference>
<dbReference type="Gene3D" id="1.20.120.20">
    <property type="entry name" value="Apolipoprotein"/>
    <property type="match status" value="1"/>
</dbReference>
<dbReference type="Proteomes" id="UP000663879">
    <property type="component" value="Unassembled WGS sequence"/>
</dbReference>
<keyword evidence="3" id="KW-1185">Reference proteome</keyword>
<sequence length="213" mass="24440">MDSDQTNKLIEALTKATLINPLEINTTLTSMSKEIKELTTSVNQLKDDLKNHTLECSAEIKKHTDKCSADLKNHTLECSAEIKKHADKCSADLKKHSDKCSAEIKKHIDKCSADLKKHSKECKESIDSFCDFNAAIRFHNSRLTDQSAKIKWIKIKNKDLPLLVTTINDFKKMSQENVNKFLDYYGIEREDKAHENILNLAYHLGLSQVYYFF</sequence>
<evidence type="ECO:0000313" key="3">
    <source>
        <dbReference type="Proteomes" id="UP000663879"/>
    </source>
</evidence>
<protein>
    <submittedName>
        <fullName evidence="2">Uncharacterized protein</fullName>
    </submittedName>
</protein>
<keyword evidence="1" id="KW-0175">Coiled coil</keyword>
<dbReference type="OrthoDB" id="10606493at2759"/>
<organism evidence="2 3">
    <name type="scientific">Brachionus calyciflorus</name>
    <dbReference type="NCBI Taxonomy" id="104777"/>
    <lineage>
        <taxon>Eukaryota</taxon>
        <taxon>Metazoa</taxon>
        <taxon>Spiralia</taxon>
        <taxon>Gnathifera</taxon>
        <taxon>Rotifera</taxon>
        <taxon>Eurotatoria</taxon>
        <taxon>Monogononta</taxon>
        <taxon>Pseudotrocha</taxon>
        <taxon>Ploima</taxon>
        <taxon>Brachionidae</taxon>
        <taxon>Brachionus</taxon>
    </lineage>
</organism>
<evidence type="ECO:0000256" key="1">
    <source>
        <dbReference type="SAM" id="Coils"/>
    </source>
</evidence>
<dbReference type="EMBL" id="CAJNOC010005428">
    <property type="protein sequence ID" value="CAF1052068.1"/>
    <property type="molecule type" value="Genomic_DNA"/>
</dbReference>
<accession>A0A814KJ56</accession>
<comment type="caution">
    <text evidence="2">The sequence shown here is derived from an EMBL/GenBank/DDBJ whole genome shotgun (WGS) entry which is preliminary data.</text>
</comment>
<gene>
    <name evidence="2" type="ORF">OXX778_LOCUS18874</name>
</gene>
<feature type="coiled-coil region" evidence="1">
    <location>
        <begin position="28"/>
        <end position="55"/>
    </location>
</feature>
<dbReference type="AlphaFoldDB" id="A0A814KJ56"/>